<dbReference type="Pfam" id="PF11905">
    <property type="entry name" value="DUF3425"/>
    <property type="match status" value="1"/>
</dbReference>
<dbReference type="Proteomes" id="UP000053259">
    <property type="component" value="Unassembled WGS sequence"/>
</dbReference>
<organism evidence="2 3">
    <name type="scientific">Verruconis gallopava</name>
    <dbReference type="NCBI Taxonomy" id="253628"/>
    <lineage>
        <taxon>Eukaryota</taxon>
        <taxon>Fungi</taxon>
        <taxon>Dikarya</taxon>
        <taxon>Ascomycota</taxon>
        <taxon>Pezizomycotina</taxon>
        <taxon>Dothideomycetes</taxon>
        <taxon>Pleosporomycetidae</taxon>
        <taxon>Venturiales</taxon>
        <taxon>Sympoventuriaceae</taxon>
        <taxon>Verruconis</taxon>
    </lineage>
</organism>
<evidence type="ECO:0008006" key="4">
    <source>
        <dbReference type="Google" id="ProtNLM"/>
    </source>
</evidence>
<keyword evidence="3" id="KW-1185">Reference proteome</keyword>
<dbReference type="PANTHER" id="PTHR38116">
    <property type="entry name" value="CHROMOSOME 7, WHOLE GENOME SHOTGUN SEQUENCE"/>
    <property type="match status" value="1"/>
</dbReference>
<protein>
    <recommendedName>
        <fullName evidence="4">BZIP domain-containing protein</fullName>
    </recommendedName>
</protein>
<reference evidence="2 3" key="1">
    <citation type="submission" date="2015-01" db="EMBL/GenBank/DDBJ databases">
        <title>The Genome Sequence of Ochroconis gallopava CBS43764.</title>
        <authorList>
            <consortium name="The Broad Institute Genomics Platform"/>
            <person name="Cuomo C."/>
            <person name="de Hoog S."/>
            <person name="Gorbushina A."/>
            <person name="Stielow B."/>
            <person name="Teixiera M."/>
            <person name="Abouelleil A."/>
            <person name="Chapman S.B."/>
            <person name="Priest M."/>
            <person name="Young S.K."/>
            <person name="Wortman J."/>
            <person name="Nusbaum C."/>
            <person name="Birren B."/>
        </authorList>
    </citation>
    <scope>NUCLEOTIDE SEQUENCE [LARGE SCALE GENOMIC DNA]</scope>
    <source>
        <strain evidence="2 3">CBS 43764</strain>
    </source>
</reference>
<name>A0A0D2A4G9_9PEZI</name>
<dbReference type="RefSeq" id="XP_016211229.1">
    <property type="nucleotide sequence ID" value="XM_016360857.1"/>
</dbReference>
<dbReference type="InterPro" id="IPR046347">
    <property type="entry name" value="bZIP_sf"/>
</dbReference>
<dbReference type="STRING" id="253628.A0A0D2A4G9"/>
<dbReference type="AlphaFoldDB" id="A0A0D2A4G9"/>
<dbReference type="HOGENOM" id="CLU_037870_0_0_1"/>
<dbReference type="CDD" id="cd14688">
    <property type="entry name" value="bZIP_YAP"/>
    <property type="match status" value="1"/>
</dbReference>
<sequence length="305" mass="34456">MPRAAPLSTPSPGDPDRKRVLNVLAQRRYRQRKKEKYAMLEKQAKSASSASCESSSPESVSEISSGETRENTYSSGVPLTSVQENILRSEAPATMTTSEVDFNLTALLGPTDLSNCFDFSNDLVPEISHSNYEVYQPAPSLSMDMVMDIPVMKTLKAGALIAQALGCEHLLWDPTSRWTIPTPTLPGLPENMQPTPAQLSIPHHPLFDILPWPQLRTKLICVFALPEHQRPENARDPLALMQVTYDIEDEKDGFRVNGEGREKDDWEIGEAFFKNWWWALDRQIVECSNAWRQRRGQPRLGMKNY</sequence>
<gene>
    <name evidence="2" type="ORF">PV09_07131</name>
</gene>
<evidence type="ECO:0000256" key="1">
    <source>
        <dbReference type="SAM" id="MobiDB-lite"/>
    </source>
</evidence>
<dbReference type="InterPro" id="IPR021833">
    <property type="entry name" value="DUF3425"/>
</dbReference>
<feature type="region of interest" description="Disordered" evidence="1">
    <location>
        <begin position="31"/>
        <end position="77"/>
    </location>
</feature>
<dbReference type="SUPFAM" id="SSF57959">
    <property type="entry name" value="Leucine zipper domain"/>
    <property type="match status" value="1"/>
</dbReference>
<dbReference type="GO" id="GO:0003700">
    <property type="term" value="F:DNA-binding transcription factor activity"/>
    <property type="evidence" value="ECO:0007669"/>
    <property type="project" value="InterPro"/>
</dbReference>
<dbReference type="GeneID" id="27315104"/>
<dbReference type="VEuPathDB" id="FungiDB:PV09_07131"/>
<evidence type="ECO:0000313" key="2">
    <source>
        <dbReference type="EMBL" id="KIW01360.1"/>
    </source>
</evidence>
<dbReference type="EMBL" id="KN847555">
    <property type="protein sequence ID" value="KIW01360.1"/>
    <property type="molecule type" value="Genomic_DNA"/>
</dbReference>
<feature type="compositionally biased region" description="Low complexity" evidence="1">
    <location>
        <begin position="45"/>
        <end position="65"/>
    </location>
</feature>
<proteinExistence type="predicted"/>
<feature type="region of interest" description="Disordered" evidence="1">
    <location>
        <begin position="1"/>
        <end position="20"/>
    </location>
</feature>
<dbReference type="OrthoDB" id="5973539at2759"/>
<accession>A0A0D2A4G9</accession>
<dbReference type="PANTHER" id="PTHR38116:SF9">
    <property type="entry name" value="BZIP DOMAIN-CONTAINING PROTEIN"/>
    <property type="match status" value="1"/>
</dbReference>
<dbReference type="InParanoid" id="A0A0D2A4G9"/>
<evidence type="ECO:0000313" key="3">
    <source>
        <dbReference type="Proteomes" id="UP000053259"/>
    </source>
</evidence>